<dbReference type="InterPro" id="IPR000688">
    <property type="entry name" value="HypA/HybF"/>
</dbReference>
<keyword evidence="4 5" id="KW-0862">Zinc</keyword>
<keyword evidence="3 5" id="KW-0479">Metal-binding</keyword>
<dbReference type="PIRSF" id="PIRSF004761">
    <property type="entry name" value="Hydrgn_mat_HypA"/>
    <property type="match status" value="1"/>
</dbReference>
<dbReference type="InterPro" id="IPR020538">
    <property type="entry name" value="Hydgase_Ni_incorp_HypA/HybF_CS"/>
</dbReference>
<dbReference type="Proteomes" id="UP001272097">
    <property type="component" value="Unassembled WGS sequence"/>
</dbReference>
<feature type="binding site" evidence="5">
    <location>
        <position position="70"/>
    </location>
    <ligand>
        <name>Zn(2+)</name>
        <dbReference type="ChEBI" id="CHEBI:29105"/>
    </ligand>
</feature>
<evidence type="ECO:0000256" key="5">
    <source>
        <dbReference type="HAMAP-Rule" id="MF_00213"/>
    </source>
</evidence>
<dbReference type="RefSeq" id="WP_320217099.1">
    <property type="nucleotide sequence ID" value="NZ_JAVIIS010000053.1"/>
</dbReference>
<dbReference type="Pfam" id="PF01155">
    <property type="entry name" value="HypA"/>
    <property type="match status" value="1"/>
</dbReference>
<dbReference type="PROSITE" id="PS01249">
    <property type="entry name" value="HYPA"/>
    <property type="match status" value="1"/>
</dbReference>
<dbReference type="Gene3D" id="3.30.2320.80">
    <property type="match status" value="1"/>
</dbReference>
<comment type="function">
    <text evidence="5">Involved in the maturation of [NiFe] hydrogenases. Required for nickel insertion into the metal center of the hydrogenase.</text>
</comment>
<dbReference type="EMBL" id="JAVIIS010000053">
    <property type="protein sequence ID" value="MDX8443102.1"/>
    <property type="molecule type" value="Genomic_DNA"/>
</dbReference>
<evidence type="ECO:0000256" key="3">
    <source>
        <dbReference type="ARBA" id="ARBA00022723"/>
    </source>
</evidence>
<feature type="binding site" evidence="5">
    <location>
        <position position="88"/>
    </location>
    <ligand>
        <name>Zn(2+)</name>
        <dbReference type="ChEBI" id="CHEBI:29105"/>
    </ligand>
</feature>
<feature type="binding site" evidence="5">
    <location>
        <position position="86"/>
    </location>
    <ligand>
        <name>Zn(2+)</name>
        <dbReference type="ChEBI" id="CHEBI:29105"/>
    </ligand>
</feature>
<feature type="binding site" evidence="5">
    <location>
        <position position="73"/>
    </location>
    <ligand>
        <name>Zn(2+)</name>
        <dbReference type="ChEBI" id="CHEBI:29105"/>
    </ligand>
</feature>
<comment type="similarity">
    <text evidence="1 5">Belongs to the HypA/HybF family.</text>
</comment>
<accession>A0ABU4X451</accession>
<name>A0ABU4X451_9HYPH</name>
<dbReference type="PANTHER" id="PTHR34535:SF3">
    <property type="entry name" value="HYDROGENASE MATURATION FACTOR HYPA"/>
    <property type="match status" value="1"/>
</dbReference>
<feature type="binding site" evidence="5">
    <location>
        <position position="2"/>
    </location>
    <ligand>
        <name>Ni(2+)</name>
        <dbReference type="ChEBI" id="CHEBI:49786"/>
    </ligand>
</feature>
<organism evidence="6 7">
    <name type="scientific">Mesorhizobium australafricanum</name>
    <dbReference type="NCBI Taxonomy" id="3072311"/>
    <lineage>
        <taxon>Bacteria</taxon>
        <taxon>Pseudomonadati</taxon>
        <taxon>Pseudomonadota</taxon>
        <taxon>Alphaproteobacteria</taxon>
        <taxon>Hyphomicrobiales</taxon>
        <taxon>Phyllobacteriaceae</taxon>
        <taxon>Mesorhizobium</taxon>
    </lineage>
</organism>
<evidence type="ECO:0000256" key="2">
    <source>
        <dbReference type="ARBA" id="ARBA00022596"/>
    </source>
</evidence>
<protein>
    <recommendedName>
        <fullName evidence="5">Hydrogenase maturation factor HypA</fullName>
    </recommendedName>
</protein>
<dbReference type="PANTHER" id="PTHR34535">
    <property type="entry name" value="HYDROGENASE MATURATION FACTOR HYPA"/>
    <property type="match status" value="1"/>
</dbReference>
<comment type="caution">
    <text evidence="6">The sequence shown here is derived from an EMBL/GenBank/DDBJ whole genome shotgun (WGS) entry which is preliminary data.</text>
</comment>
<evidence type="ECO:0000256" key="4">
    <source>
        <dbReference type="ARBA" id="ARBA00022833"/>
    </source>
</evidence>
<reference evidence="6 7" key="1">
    <citation type="submission" date="2023-08" db="EMBL/GenBank/DDBJ databases">
        <title>Implementing the SeqCode for naming new Mesorhizobium species isolated from Vachellia karroo root nodules.</title>
        <authorList>
            <person name="Van Lill M."/>
        </authorList>
    </citation>
    <scope>NUCLEOTIDE SEQUENCE [LARGE SCALE GENOMIC DNA]</scope>
    <source>
        <strain evidence="6 7">VK3E</strain>
    </source>
</reference>
<evidence type="ECO:0000313" key="7">
    <source>
        <dbReference type="Proteomes" id="UP001272097"/>
    </source>
</evidence>
<evidence type="ECO:0000256" key="1">
    <source>
        <dbReference type="ARBA" id="ARBA00010748"/>
    </source>
</evidence>
<sequence>MHELGITRNIVSIVEEAAKGRRVRRVTLDVGRLSGVVPDALSFCFDVVSKGTALEGALLEIREITGRCRCRGCGAEFETSTLYQACGCGSRLLERLAGEELKIREMELEEAA</sequence>
<gene>
    <name evidence="5" type="primary">hypA</name>
    <name evidence="6" type="ORF">RFM51_26375</name>
</gene>
<keyword evidence="7" id="KW-1185">Reference proteome</keyword>
<evidence type="ECO:0000313" key="6">
    <source>
        <dbReference type="EMBL" id="MDX8443102.1"/>
    </source>
</evidence>
<proteinExistence type="inferred from homology"/>
<dbReference type="HAMAP" id="MF_00213">
    <property type="entry name" value="HypA_HybF"/>
    <property type="match status" value="1"/>
</dbReference>
<keyword evidence="2 5" id="KW-0533">Nickel</keyword>